<accession>W2SA48</accession>
<sequence length="488" mass="52173">MSGTTGDGSYTSNGPASSPVAVPPMFPAGTSIERQPGNSSTSPQPSWQGPQGGQPTSPAPLQDSVPRGQLAGAVVGSLLGGAVATSAGIIAFLAWRKRKKRRHRRHLRIQNSFLMQQPEDDGKPPPGIGLSHSTGHEHQDAATGSENAMPKRSIIAAGPNHIASHVNLLEEQKRYVHGENATTSSATQLSGPMQAKRQSLPRALSSGNPRRTISISASGLISPVAATHAAKEKAGMGEIVRQLRMQVSTLFEQIGLHVDNFYQDQMAAGSGSRLDAEQQRQLQLFDSPYLDDSLAGLLPFAQDARVLLKHSITETVVSRLDYSSRIDANEALLPSGLLNTYRLMTASTLHDSATDVQHWRTHTLGLLGIDSIEKSMSLQVQSLAAAITGAFEPWAVSRYGTEAKTSHLGNLLKEAVELGLEIFGMQNAVHWSWEIPEGSKGEVVVFPSLLILQESSGNAGGSKRSSRVLVGTEIEVVQPVLGYLKFET</sequence>
<dbReference type="AlphaFoldDB" id="W2SA48"/>
<keyword evidence="2" id="KW-0472">Membrane</keyword>
<dbReference type="GeneID" id="19976676"/>
<feature type="region of interest" description="Disordered" evidence="1">
    <location>
        <begin position="182"/>
        <end position="209"/>
    </location>
</feature>
<feature type="region of interest" description="Disordered" evidence="1">
    <location>
        <begin position="1"/>
        <end position="65"/>
    </location>
</feature>
<dbReference type="RefSeq" id="XP_008712233.1">
    <property type="nucleotide sequence ID" value="XM_008714011.1"/>
</dbReference>
<dbReference type="EMBL" id="KB822712">
    <property type="protein sequence ID" value="ETN45505.1"/>
    <property type="molecule type" value="Genomic_DNA"/>
</dbReference>
<feature type="compositionally biased region" description="Polar residues" evidence="1">
    <location>
        <begin position="182"/>
        <end position="191"/>
    </location>
</feature>
<keyword evidence="2" id="KW-1133">Transmembrane helix</keyword>
<dbReference type="eggNOG" id="ENOG502SVX1">
    <property type="taxonomic scope" value="Eukaryota"/>
</dbReference>
<feature type="transmembrane region" description="Helical" evidence="2">
    <location>
        <begin position="70"/>
        <end position="95"/>
    </location>
</feature>
<feature type="compositionally biased region" description="Low complexity" evidence="1">
    <location>
        <begin position="39"/>
        <end position="56"/>
    </location>
</feature>
<evidence type="ECO:0000313" key="3">
    <source>
        <dbReference type="EMBL" id="ETN45505.1"/>
    </source>
</evidence>
<evidence type="ECO:0000256" key="2">
    <source>
        <dbReference type="SAM" id="Phobius"/>
    </source>
</evidence>
<keyword evidence="2" id="KW-0812">Transmembrane</keyword>
<evidence type="ECO:0000256" key="1">
    <source>
        <dbReference type="SAM" id="MobiDB-lite"/>
    </source>
</evidence>
<gene>
    <name evidence="3" type="ORF">HMPREF1541_09337</name>
</gene>
<name>W2SA48_CYPE1</name>
<protein>
    <submittedName>
        <fullName evidence="3">Uncharacterized protein</fullName>
    </submittedName>
</protein>
<evidence type="ECO:0000313" key="4">
    <source>
        <dbReference type="Proteomes" id="UP000030752"/>
    </source>
</evidence>
<dbReference type="HOGENOM" id="CLU_558992_0_0_1"/>
<reference evidence="3 4" key="1">
    <citation type="submission" date="2013-03" db="EMBL/GenBank/DDBJ databases">
        <title>The Genome Sequence of Phialophora europaea CBS 101466.</title>
        <authorList>
            <consortium name="The Broad Institute Genomics Platform"/>
            <person name="Cuomo C."/>
            <person name="de Hoog S."/>
            <person name="Gorbushina A."/>
            <person name="Walker B."/>
            <person name="Young S.K."/>
            <person name="Zeng Q."/>
            <person name="Gargeya S."/>
            <person name="Fitzgerald M."/>
            <person name="Haas B."/>
            <person name="Abouelleil A."/>
            <person name="Allen A.W."/>
            <person name="Alvarado L."/>
            <person name="Arachchi H.M."/>
            <person name="Berlin A.M."/>
            <person name="Chapman S.B."/>
            <person name="Gainer-Dewar J."/>
            <person name="Goldberg J."/>
            <person name="Griggs A."/>
            <person name="Gujja S."/>
            <person name="Hansen M."/>
            <person name="Howarth C."/>
            <person name="Imamovic A."/>
            <person name="Ireland A."/>
            <person name="Larimer J."/>
            <person name="McCowan C."/>
            <person name="Murphy C."/>
            <person name="Pearson M."/>
            <person name="Poon T.W."/>
            <person name="Priest M."/>
            <person name="Roberts A."/>
            <person name="Saif S."/>
            <person name="Shea T."/>
            <person name="Sisk P."/>
            <person name="Sykes S."/>
            <person name="Wortman J."/>
            <person name="Nusbaum C."/>
            <person name="Birren B."/>
        </authorList>
    </citation>
    <scope>NUCLEOTIDE SEQUENCE [LARGE SCALE GENOMIC DNA]</scope>
    <source>
        <strain evidence="3 4">CBS 101466</strain>
    </source>
</reference>
<organism evidence="3 4">
    <name type="scientific">Cyphellophora europaea (strain CBS 101466)</name>
    <name type="common">Phialophora europaea</name>
    <dbReference type="NCBI Taxonomy" id="1220924"/>
    <lineage>
        <taxon>Eukaryota</taxon>
        <taxon>Fungi</taxon>
        <taxon>Dikarya</taxon>
        <taxon>Ascomycota</taxon>
        <taxon>Pezizomycotina</taxon>
        <taxon>Eurotiomycetes</taxon>
        <taxon>Chaetothyriomycetidae</taxon>
        <taxon>Chaetothyriales</taxon>
        <taxon>Cyphellophoraceae</taxon>
        <taxon>Cyphellophora</taxon>
    </lineage>
</organism>
<dbReference type="OrthoDB" id="5421765at2759"/>
<keyword evidence="4" id="KW-1185">Reference proteome</keyword>
<feature type="compositionally biased region" description="Polar residues" evidence="1">
    <location>
        <begin position="1"/>
        <end position="16"/>
    </location>
</feature>
<feature type="region of interest" description="Disordered" evidence="1">
    <location>
        <begin position="114"/>
        <end position="147"/>
    </location>
</feature>
<dbReference type="InParanoid" id="W2SA48"/>
<dbReference type="Proteomes" id="UP000030752">
    <property type="component" value="Unassembled WGS sequence"/>
</dbReference>
<dbReference type="VEuPathDB" id="FungiDB:HMPREF1541_09337"/>
<proteinExistence type="predicted"/>